<comment type="caution">
    <text evidence="1">The sequence shown here is derived from an EMBL/GenBank/DDBJ whole genome shotgun (WGS) entry which is preliminary data.</text>
</comment>
<keyword evidence="2" id="KW-1185">Reference proteome</keyword>
<sequence>MTLGAVVHPRLASRQLRLLLRQQCLQAAHLESQISSLLLDHTVIQSTVEGSAASDAGVDCAHIVTIGIELPGISRPSIIGAGLLGPIVGVSTGELALPLALQLLDFVLWIFGGRVFV</sequence>
<dbReference type="Proteomes" id="UP001059596">
    <property type="component" value="Chromosome 3R"/>
</dbReference>
<reference evidence="1" key="1">
    <citation type="journal article" date="2023" name="Genome Biol. Evol.">
        <title>Long-read-based Genome Assembly of Drosophila gunungcola Reveals Fewer Chemosensory Genes in Flower-breeding Species.</title>
        <authorList>
            <person name="Negi A."/>
            <person name="Liao B.Y."/>
            <person name="Yeh S.D."/>
        </authorList>
    </citation>
    <scope>NUCLEOTIDE SEQUENCE</scope>
    <source>
        <strain evidence="1">Sukarami</strain>
    </source>
</reference>
<dbReference type="EMBL" id="JAMKOV010000001">
    <property type="protein sequence ID" value="KAI8046448.1"/>
    <property type="molecule type" value="Genomic_DNA"/>
</dbReference>
<organism evidence="1 2">
    <name type="scientific">Drosophila gunungcola</name>
    <name type="common">fruit fly</name>
    <dbReference type="NCBI Taxonomy" id="103775"/>
    <lineage>
        <taxon>Eukaryota</taxon>
        <taxon>Metazoa</taxon>
        <taxon>Ecdysozoa</taxon>
        <taxon>Arthropoda</taxon>
        <taxon>Hexapoda</taxon>
        <taxon>Insecta</taxon>
        <taxon>Pterygota</taxon>
        <taxon>Neoptera</taxon>
        <taxon>Endopterygota</taxon>
        <taxon>Diptera</taxon>
        <taxon>Brachycera</taxon>
        <taxon>Muscomorpha</taxon>
        <taxon>Ephydroidea</taxon>
        <taxon>Drosophilidae</taxon>
        <taxon>Drosophila</taxon>
        <taxon>Sophophora</taxon>
    </lineage>
</organism>
<evidence type="ECO:0000313" key="2">
    <source>
        <dbReference type="Proteomes" id="UP001059596"/>
    </source>
</evidence>
<protein>
    <submittedName>
        <fullName evidence="1">Uncharacterized protein</fullName>
    </submittedName>
</protein>
<proteinExistence type="predicted"/>
<accession>A0A9P9Z156</accession>
<dbReference type="AlphaFoldDB" id="A0A9P9Z156"/>
<evidence type="ECO:0000313" key="1">
    <source>
        <dbReference type="EMBL" id="KAI8046448.1"/>
    </source>
</evidence>
<name>A0A9P9Z156_9MUSC</name>
<gene>
    <name evidence="1" type="ORF">M5D96_002657</name>
</gene>